<evidence type="ECO:0000313" key="1">
    <source>
        <dbReference type="EMBL" id="QDU88382.1"/>
    </source>
</evidence>
<keyword evidence="2" id="KW-1185">Reference proteome</keyword>
<dbReference type="RefSeq" id="WP_145283242.1">
    <property type="nucleotide sequence ID" value="NZ_CP036291.1"/>
</dbReference>
<organism evidence="1 2">
    <name type="scientific">Pirellulimonas nuda</name>
    <dbReference type="NCBI Taxonomy" id="2528009"/>
    <lineage>
        <taxon>Bacteria</taxon>
        <taxon>Pseudomonadati</taxon>
        <taxon>Planctomycetota</taxon>
        <taxon>Planctomycetia</taxon>
        <taxon>Pirellulales</taxon>
        <taxon>Lacipirellulaceae</taxon>
        <taxon>Pirellulimonas</taxon>
    </lineage>
</organism>
<dbReference type="KEGG" id="pnd:Pla175_17580"/>
<protein>
    <submittedName>
        <fullName evidence="1">Uncharacterized protein</fullName>
    </submittedName>
</protein>
<dbReference type="Proteomes" id="UP000317429">
    <property type="component" value="Chromosome"/>
</dbReference>
<evidence type="ECO:0000313" key="2">
    <source>
        <dbReference type="Proteomes" id="UP000317429"/>
    </source>
</evidence>
<name>A0A518DA75_9BACT</name>
<gene>
    <name evidence="1" type="ORF">Pla175_17580</name>
</gene>
<reference evidence="1 2" key="1">
    <citation type="submission" date="2019-02" db="EMBL/GenBank/DDBJ databases">
        <title>Deep-cultivation of Planctomycetes and their phenomic and genomic characterization uncovers novel biology.</title>
        <authorList>
            <person name="Wiegand S."/>
            <person name="Jogler M."/>
            <person name="Boedeker C."/>
            <person name="Pinto D."/>
            <person name="Vollmers J."/>
            <person name="Rivas-Marin E."/>
            <person name="Kohn T."/>
            <person name="Peeters S.H."/>
            <person name="Heuer A."/>
            <person name="Rast P."/>
            <person name="Oberbeckmann S."/>
            <person name="Bunk B."/>
            <person name="Jeske O."/>
            <person name="Meyerdierks A."/>
            <person name="Storesund J.E."/>
            <person name="Kallscheuer N."/>
            <person name="Luecker S."/>
            <person name="Lage O.M."/>
            <person name="Pohl T."/>
            <person name="Merkel B.J."/>
            <person name="Hornburger P."/>
            <person name="Mueller R.-W."/>
            <person name="Bruemmer F."/>
            <person name="Labrenz M."/>
            <person name="Spormann A.M."/>
            <person name="Op den Camp H."/>
            <person name="Overmann J."/>
            <person name="Amann R."/>
            <person name="Jetten M.S.M."/>
            <person name="Mascher T."/>
            <person name="Medema M.H."/>
            <person name="Devos D.P."/>
            <person name="Kaster A.-K."/>
            <person name="Ovreas L."/>
            <person name="Rohde M."/>
            <person name="Galperin M.Y."/>
            <person name="Jogler C."/>
        </authorList>
    </citation>
    <scope>NUCLEOTIDE SEQUENCE [LARGE SCALE GENOMIC DNA]</scope>
    <source>
        <strain evidence="1 2">Pla175</strain>
    </source>
</reference>
<proteinExistence type="predicted"/>
<sequence>MTCPRCQKPVVSAGELTTDGKTLAVYQCDDCTTSWELGGKSFKAALTFAVDAQGRFIDPDTLAPIASLN</sequence>
<dbReference type="EMBL" id="CP036291">
    <property type="protein sequence ID" value="QDU88382.1"/>
    <property type="molecule type" value="Genomic_DNA"/>
</dbReference>
<accession>A0A518DA75</accession>
<dbReference type="AlphaFoldDB" id="A0A518DA75"/>